<dbReference type="PANTHER" id="PTHR30352:SF5">
    <property type="entry name" value="PYRUVATE FORMATE-LYASE 1-ACTIVATING ENZYME"/>
    <property type="match status" value="1"/>
</dbReference>
<evidence type="ECO:0000256" key="6">
    <source>
        <dbReference type="ARBA" id="ARBA00022723"/>
    </source>
</evidence>
<keyword evidence="5 10" id="KW-0949">S-adenosyl-L-methionine</keyword>
<dbReference type="PANTHER" id="PTHR30352">
    <property type="entry name" value="PYRUVATE FORMATE-LYASE-ACTIVATING ENZYME"/>
    <property type="match status" value="1"/>
</dbReference>
<evidence type="ECO:0000256" key="1">
    <source>
        <dbReference type="ARBA" id="ARBA00002918"/>
    </source>
</evidence>
<dbReference type="NCBIfam" id="TIGR02493">
    <property type="entry name" value="PFLA"/>
    <property type="match status" value="1"/>
</dbReference>
<evidence type="ECO:0000256" key="3">
    <source>
        <dbReference type="ARBA" id="ARBA00022485"/>
    </source>
</evidence>
<dbReference type="InterPro" id="IPR013785">
    <property type="entry name" value="Aldolase_TIM"/>
</dbReference>
<dbReference type="PROSITE" id="PS51918">
    <property type="entry name" value="RADICAL_SAM"/>
    <property type="match status" value="1"/>
</dbReference>
<keyword evidence="6 10" id="KW-0479">Metal-binding</keyword>
<dbReference type="InterPro" id="IPR034457">
    <property type="entry name" value="Organic_radical-activating"/>
</dbReference>
<comment type="subcellular location">
    <subcellularLocation>
        <location evidence="10">Cytoplasm</location>
    </subcellularLocation>
</comment>
<keyword evidence="12" id="KW-0670">Pyruvate</keyword>
<evidence type="ECO:0000256" key="2">
    <source>
        <dbReference type="ARBA" id="ARBA00009777"/>
    </source>
</evidence>
<dbReference type="Gene3D" id="3.20.20.70">
    <property type="entry name" value="Aldolase class I"/>
    <property type="match status" value="1"/>
</dbReference>
<evidence type="ECO:0000256" key="9">
    <source>
        <dbReference type="ARBA" id="ARBA00023014"/>
    </source>
</evidence>
<comment type="function">
    <text evidence="10">Activation of pyruvate formate-lyase under anaerobic conditions by generation of an organic free radical, using S-adenosylmethionine and reduced flavodoxin as cosubstrates to produce 5'-deoxy-adenosine.</text>
</comment>
<evidence type="ECO:0000256" key="8">
    <source>
        <dbReference type="ARBA" id="ARBA00023004"/>
    </source>
</evidence>
<dbReference type="InterPro" id="IPR007197">
    <property type="entry name" value="rSAM"/>
</dbReference>
<keyword evidence="8 10" id="KW-0408">Iron</keyword>
<dbReference type="SUPFAM" id="SSF102114">
    <property type="entry name" value="Radical SAM enzymes"/>
    <property type="match status" value="1"/>
</dbReference>
<protein>
    <recommendedName>
        <fullName evidence="10">Pyruvate formate-lyase-activating enzyme</fullName>
        <ecNumber evidence="10">1.97.1.4</ecNumber>
    </recommendedName>
</protein>
<comment type="catalytic activity">
    <reaction evidence="10">
        <text>glycyl-[formate C-acetyltransferase] + reduced [flavodoxin] + S-adenosyl-L-methionine = glycin-2-yl radical-[formate C-acetyltransferase] + semiquinone [flavodoxin] + 5'-deoxyadenosine + L-methionine + H(+)</text>
        <dbReference type="Rhea" id="RHEA:19225"/>
        <dbReference type="Rhea" id="RHEA-COMP:10622"/>
        <dbReference type="Rhea" id="RHEA-COMP:12190"/>
        <dbReference type="Rhea" id="RHEA-COMP:12191"/>
        <dbReference type="Rhea" id="RHEA-COMP:14480"/>
        <dbReference type="ChEBI" id="CHEBI:15378"/>
        <dbReference type="ChEBI" id="CHEBI:17319"/>
        <dbReference type="ChEBI" id="CHEBI:29947"/>
        <dbReference type="ChEBI" id="CHEBI:32722"/>
        <dbReference type="ChEBI" id="CHEBI:57618"/>
        <dbReference type="ChEBI" id="CHEBI:57844"/>
        <dbReference type="ChEBI" id="CHEBI:59789"/>
        <dbReference type="ChEBI" id="CHEBI:140311"/>
        <dbReference type="EC" id="1.97.1.4"/>
    </reaction>
</comment>
<evidence type="ECO:0000256" key="10">
    <source>
        <dbReference type="RuleBase" id="RU362053"/>
    </source>
</evidence>
<dbReference type="Pfam" id="PF04055">
    <property type="entry name" value="Radical_SAM"/>
    <property type="match status" value="1"/>
</dbReference>
<dbReference type="GO" id="GO:0016829">
    <property type="term" value="F:lyase activity"/>
    <property type="evidence" value="ECO:0007669"/>
    <property type="project" value="UniProtKB-KW"/>
</dbReference>
<dbReference type="GO" id="GO:0043365">
    <property type="term" value="F:[formate-C-acetyltransferase]-activating enzyme activity"/>
    <property type="evidence" value="ECO:0007669"/>
    <property type="project" value="UniProtKB-EC"/>
</dbReference>
<comment type="caution">
    <text evidence="12">The sequence shown here is derived from an EMBL/GenBank/DDBJ whole genome shotgun (WGS) entry which is preliminary data.</text>
</comment>
<dbReference type="InterPro" id="IPR001989">
    <property type="entry name" value="Radical_activat_CS"/>
</dbReference>
<dbReference type="SFLD" id="SFLDG01066">
    <property type="entry name" value="organic_radical-activating_enz"/>
    <property type="match status" value="1"/>
</dbReference>
<evidence type="ECO:0000313" key="12">
    <source>
        <dbReference type="EMBL" id="MBW7569345.1"/>
    </source>
</evidence>
<gene>
    <name evidence="12" type="primary">pflA</name>
    <name evidence="12" type="ORF">J5V48_00345</name>
</gene>
<evidence type="ECO:0000256" key="5">
    <source>
        <dbReference type="ARBA" id="ARBA00022691"/>
    </source>
</evidence>
<keyword evidence="7 10" id="KW-0560">Oxidoreductase</keyword>
<keyword evidence="4" id="KW-0119">Carbohydrate metabolism</keyword>
<organism evidence="12 13">
    <name type="scientific">Succinivibrio faecicola</name>
    <dbReference type="NCBI Taxonomy" id="2820300"/>
    <lineage>
        <taxon>Bacteria</taxon>
        <taxon>Pseudomonadati</taxon>
        <taxon>Pseudomonadota</taxon>
        <taxon>Gammaproteobacteria</taxon>
        <taxon>Aeromonadales</taxon>
        <taxon>Succinivibrionaceae</taxon>
        <taxon>Succinivibrio</taxon>
    </lineage>
</organism>
<comment type="similarity">
    <text evidence="2 10">Belongs to the organic radical-activating enzymes family.</text>
</comment>
<dbReference type="PROSITE" id="PS01087">
    <property type="entry name" value="RADICAL_ACTIVATING"/>
    <property type="match status" value="1"/>
</dbReference>
<keyword evidence="4" id="KW-0313">Glucose metabolism</keyword>
<evidence type="ECO:0000313" key="13">
    <source>
        <dbReference type="Proteomes" id="UP000731465"/>
    </source>
</evidence>
<keyword evidence="3 10" id="KW-0004">4Fe-4S</keyword>
<dbReference type="Proteomes" id="UP000731465">
    <property type="component" value="Unassembled WGS sequence"/>
</dbReference>
<proteinExistence type="inferred from homology"/>
<comment type="function">
    <text evidence="1">Activation of pyruvate formate-lyase 1 under anaerobic conditions by generation of an organic free radical, using S-adenosylmethionine and reduced flavodoxin as cosubstrates to produce 5'-deoxy-adenosine.</text>
</comment>
<keyword evidence="13" id="KW-1185">Reference proteome</keyword>
<evidence type="ECO:0000256" key="7">
    <source>
        <dbReference type="ARBA" id="ARBA00023002"/>
    </source>
</evidence>
<sequence length="242" mass="27631">MKEGYIHSFETFGSVDGPGVRFIIFMQGCPLRCKYCHNPDTWKMNVGQKFDVDTVVKKALRYKNYWSKGGGVTVSGGEALSQIEFVTELFKEFKKNNVHTCLDTSGGTYRDDEEYRSLLDDLLKYTDLILLDIKHADSKCHKDLTGISNENILKFAHYLDEKKIPVWIRHVLIPTVTDSDEQLTAVRKIIDSLSNVQKVEILPYHGLGIHKYESLNIEYKFKDIVEPSAEQIAHAKKIIGAK</sequence>
<name>A0ABS7DEQ3_9GAMM</name>
<dbReference type="SFLD" id="SFLDS00029">
    <property type="entry name" value="Radical_SAM"/>
    <property type="match status" value="1"/>
</dbReference>
<evidence type="ECO:0000259" key="11">
    <source>
        <dbReference type="PROSITE" id="PS51918"/>
    </source>
</evidence>
<comment type="cofactor">
    <cofactor evidence="10">
        <name>[4Fe-4S] cluster</name>
        <dbReference type="ChEBI" id="CHEBI:49883"/>
    </cofactor>
    <text evidence="10">Binds 1 [4Fe-4S] cluster. The cluster is coordinated with 3 cysteines and an exchangeable S-adenosyl-L-methionine.</text>
</comment>
<reference evidence="12 13" key="1">
    <citation type="submission" date="2021-03" db="EMBL/GenBank/DDBJ databases">
        <title>Succinivibrio sp. nov. isolated from feces of cow.</title>
        <authorList>
            <person name="Choi J.-Y."/>
        </authorList>
    </citation>
    <scope>NUCLEOTIDE SEQUENCE [LARGE SCALE GENOMIC DNA]</scope>
    <source>
        <strain evidence="12 13">AGMB01872</strain>
    </source>
</reference>
<keyword evidence="10" id="KW-0963">Cytoplasm</keyword>
<dbReference type="RefSeq" id="WP_219935782.1">
    <property type="nucleotide sequence ID" value="NZ_JAGFNY010000001.1"/>
</dbReference>
<dbReference type="EC" id="1.97.1.4" evidence="10"/>
<feature type="domain" description="Radical SAM core" evidence="11">
    <location>
        <begin position="15"/>
        <end position="242"/>
    </location>
</feature>
<keyword evidence="12" id="KW-0456">Lyase</keyword>
<dbReference type="EMBL" id="JAGFNY010000001">
    <property type="protein sequence ID" value="MBW7569345.1"/>
    <property type="molecule type" value="Genomic_DNA"/>
</dbReference>
<dbReference type="CDD" id="cd01335">
    <property type="entry name" value="Radical_SAM"/>
    <property type="match status" value="1"/>
</dbReference>
<dbReference type="InterPro" id="IPR012838">
    <property type="entry name" value="PFL1_activating"/>
</dbReference>
<accession>A0ABS7DEQ3</accession>
<dbReference type="InterPro" id="IPR058240">
    <property type="entry name" value="rSAM_sf"/>
</dbReference>
<evidence type="ECO:0000256" key="4">
    <source>
        <dbReference type="ARBA" id="ARBA00022526"/>
    </source>
</evidence>
<keyword evidence="9 10" id="KW-0411">Iron-sulfur</keyword>